<feature type="region of interest" description="Disordered" evidence="7">
    <location>
        <begin position="409"/>
        <end position="475"/>
    </location>
</feature>
<evidence type="ECO:0000256" key="4">
    <source>
        <dbReference type="ARBA" id="ARBA00022801"/>
    </source>
</evidence>
<keyword evidence="6" id="KW-0326">Glycosidase</keyword>
<evidence type="ECO:0000256" key="2">
    <source>
        <dbReference type="ARBA" id="ARBA00004922"/>
    </source>
</evidence>
<dbReference type="InterPro" id="IPR036026">
    <property type="entry name" value="Seven-hairpin_glycosidases"/>
</dbReference>
<dbReference type="InterPro" id="IPR001382">
    <property type="entry name" value="Glyco_hydro_47"/>
</dbReference>
<protein>
    <recommendedName>
        <fullName evidence="6">alpha-1,2-Mannosidase</fullName>
        <ecNumber evidence="6">3.2.1.-</ecNumber>
    </recommendedName>
</protein>
<dbReference type="InterPro" id="IPR050749">
    <property type="entry name" value="Glycosyl_Hydrolase_47"/>
</dbReference>
<feature type="region of interest" description="Disordered" evidence="7">
    <location>
        <begin position="41"/>
        <end position="126"/>
    </location>
</feature>
<evidence type="ECO:0000256" key="3">
    <source>
        <dbReference type="ARBA" id="ARBA00007658"/>
    </source>
</evidence>
<comment type="cofactor">
    <cofactor evidence="1">
        <name>Ca(2+)</name>
        <dbReference type="ChEBI" id="CHEBI:29108"/>
    </cofactor>
</comment>
<evidence type="ECO:0000256" key="1">
    <source>
        <dbReference type="ARBA" id="ARBA00001913"/>
    </source>
</evidence>
<evidence type="ECO:0000256" key="5">
    <source>
        <dbReference type="ARBA" id="ARBA00023157"/>
    </source>
</evidence>
<name>A0ABR3X1K1_9EURO</name>
<evidence type="ECO:0000256" key="7">
    <source>
        <dbReference type="SAM" id="MobiDB-lite"/>
    </source>
</evidence>
<dbReference type="PANTHER" id="PTHR11742:SF103">
    <property type="entry name" value="ENDOPLASMIC RETICULUM MANNOSIDASE MNL2-RELATED"/>
    <property type="match status" value="1"/>
</dbReference>
<dbReference type="SUPFAM" id="SSF48225">
    <property type="entry name" value="Seven-hairpin glycosidases"/>
    <property type="match status" value="1"/>
</dbReference>
<accession>A0ABR3X1K1</accession>
<dbReference type="PRINTS" id="PR00747">
    <property type="entry name" value="GLYHDRLASE47"/>
</dbReference>
<dbReference type="InterPro" id="IPR012341">
    <property type="entry name" value="6hp_glycosidase-like_sf"/>
</dbReference>
<dbReference type="Gene3D" id="1.50.10.10">
    <property type="match status" value="3"/>
</dbReference>
<evidence type="ECO:0000256" key="6">
    <source>
        <dbReference type="RuleBase" id="RU361193"/>
    </source>
</evidence>
<evidence type="ECO:0000313" key="8">
    <source>
        <dbReference type="EMBL" id="KAL1869838.1"/>
    </source>
</evidence>
<feature type="region of interest" description="Disordered" evidence="7">
    <location>
        <begin position="698"/>
        <end position="743"/>
    </location>
</feature>
<comment type="similarity">
    <text evidence="3 6">Belongs to the glycosyl hydrolase 47 family.</text>
</comment>
<feature type="compositionally biased region" description="Basic and acidic residues" evidence="7">
    <location>
        <begin position="68"/>
        <end position="78"/>
    </location>
</feature>
<comment type="pathway">
    <text evidence="2">Protein modification; protein glycosylation.</text>
</comment>
<evidence type="ECO:0000313" key="9">
    <source>
        <dbReference type="Proteomes" id="UP001583193"/>
    </source>
</evidence>
<gene>
    <name evidence="8" type="ORF">Plec18167_007764</name>
</gene>
<dbReference type="Proteomes" id="UP001583193">
    <property type="component" value="Unassembled WGS sequence"/>
</dbReference>
<dbReference type="PANTHER" id="PTHR11742">
    <property type="entry name" value="MANNOSYL-OLIGOSACCHARIDE ALPHA-1,2-MANNOSIDASE-RELATED"/>
    <property type="match status" value="1"/>
</dbReference>
<keyword evidence="5" id="KW-1015">Disulfide bond</keyword>
<reference evidence="8 9" key="1">
    <citation type="journal article" date="2024" name="IMA Fungus">
        <title>IMA Genome - F19 : A genome assembly and annotation guide to empower mycologists, including annotated draft genome sequences of Ceratocystis pirilliformis, Diaporthe australafricana, Fusarium ophioides, Paecilomyces lecythidis, and Sporothrix stenoceras.</title>
        <authorList>
            <person name="Aylward J."/>
            <person name="Wilson A.M."/>
            <person name="Visagie C.M."/>
            <person name="Spraker J."/>
            <person name="Barnes I."/>
            <person name="Buitendag C."/>
            <person name="Ceriani C."/>
            <person name="Del Mar Angel L."/>
            <person name="du Plessis D."/>
            <person name="Fuchs T."/>
            <person name="Gasser K."/>
            <person name="Kramer D."/>
            <person name="Li W."/>
            <person name="Munsamy K."/>
            <person name="Piso A."/>
            <person name="Price J.L."/>
            <person name="Sonnekus B."/>
            <person name="Thomas C."/>
            <person name="van der Nest A."/>
            <person name="van Dijk A."/>
            <person name="van Heerden A."/>
            <person name="van Vuuren N."/>
            <person name="Yilmaz N."/>
            <person name="Duong T.A."/>
            <person name="van der Merwe N.A."/>
            <person name="Wingfield M.J."/>
            <person name="Wingfield B.D."/>
        </authorList>
    </citation>
    <scope>NUCLEOTIDE SEQUENCE [LARGE SCALE GENOMIC DNA]</scope>
    <source>
        <strain evidence="8 9">CMW 18167</strain>
    </source>
</reference>
<feature type="compositionally biased region" description="Basic and acidic residues" evidence="7">
    <location>
        <begin position="698"/>
        <end position="734"/>
    </location>
</feature>
<keyword evidence="9" id="KW-1185">Reference proteome</keyword>
<dbReference type="EMBL" id="JAVDPF010000033">
    <property type="protein sequence ID" value="KAL1869838.1"/>
    <property type="molecule type" value="Genomic_DNA"/>
</dbReference>
<dbReference type="Pfam" id="PF01532">
    <property type="entry name" value="Glyco_hydro_47"/>
    <property type="match status" value="1"/>
</dbReference>
<sequence>MLRIRRYRVFVAFTIIFVLTVFHFARSRDWSPAAESAPLVDLAESNGPPPTAPEHDSTSSQHGFVPEDPVKPEPKKPAAEVVGGDGAASSTDQKQDTPPKTPPKDSTPVNKPDKIDSTVQYGNSLPGILDPDFGPQGQGRLEVTLPNAPGRTIPHWRKFPEHFPVPSEKLIKLPTGQPKKIPKLQAQFAKESSAEQVARKQKLATIKEAFEHAWNGYKSNAMGHDEVRPVEGGYRDPFLDWGATLVDSLDSLWIMGMEDEFVAAIDEIKKIDFTTSDRKDIPVFETVIRYLGGLLGAYDISGQKYRALLDKAIELAEILIGAFDTPNRMPVMYYNWAPDYVSQPHRANTRAVLAEIGSLSMEFTRLAQLTKEDKYYDAIARITNELEKMQDNTRLPGMWPIQVDASGCKKARRKTPQLPSLGKSEEADGANVPSPPMPLRAPTDVESYMNYINPSHQKRDAGSSDEEDRQPAVYDTLPTQTPMARAPLVNEAGESYCEEQGLASPPYSSSDKFGLGGQSDSTYEYLPKEYLLLGGLVDQYKKMYQRSMEVVRDYILFRPMIKDDRDIRFAATVTSTRPPTGKDDFDALSYQYEGTHLTCFAGGMFAVGAKIFDIPSDMALAAKFTDGCVWSYEVTATGIMPEGFEILPCENAASCPWNETRYHEVLDPHPEYRVKQAELVYEKKLKLAQQAQKDLEKLEKAPSHDQGNRLSQRDLKFHGSEEKSTPSKTIEDAPGKQASGVALPLKPTVLSHEDFVKARVQDERMPPGFTKISSRKYILRPEAIESVFIMYRLTGDNYWREKGWKMYEAVTAHTRTELAHSAINDVTSGAPQLLDSMESFWLAETLKYFYLLFSDPSVVSLDEYVLNTEAHPFKRPT</sequence>
<comment type="caution">
    <text evidence="8">The sequence shown here is derived from an EMBL/GenBank/DDBJ whole genome shotgun (WGS) entry which is preliminary data.</text>
</comment>
<organism evidence="8 9">
    <name type="scientific">Paecilomyces lecythidis</name>
    <dbReference type="NCBI Taxonomy" id="3004212"/>
    <lineage>
        <taxon>Eukaryota</taxon>
        <taxon>Fungi</taxon>
        <taxon>Dikarya</taxon>
        <taxon>Ascomycota</taxon>
        <taxon>Pezizomycotina</taxon>
        <taxon>Eurotiomycetes</taxon>
        <taxon>Eurotiomycetidae</taxon>
        <taxon>Eurotiales</taxon>
        <taxon>Thermoascaceae</taxon>
        <taxon>Paecilomyces</taxon>
    </lineage>
</organism>
<keyword evidence="4 6" id="KW-0378">Hydrolase</keyword>
<dbReference type="EC" id="3.2.1.-" evidence="6"/>
<proteinExistence type="inferred from homology"/>